<organism evidence="2 3">
    <name type="scientific">Zootermopsis nevadensis</name>
    <name type="common">Dampwood termite</name>
    <dbReference type="NCBI Taxonomy" id="136037"/>
    <lineage>
        <taxon>Eukaryota</taxon>
        <taxon>Metazoa</taxon>
        <taxon>Ecdysozoa</taxon>
        <taxon>Arthropoda</taxon>
        <taxon>Hexapoda</taxon>
        <taxon>Insecta</taxon>
        <taxon>Pterygota</taxon>
        <taxon>Neoptera</taxon>
        <taxon>Polyneoptera</taxon>
        <taxon>Dictyoptera</taxon>
        <taxon>Blattodea</taxon>
        <taxon>Blattoidea</taxon>
        <taxon>Termitoidae</taxon>
        <taxon>Termopsidae</taxon>
        <taxon>Zootermopsis</taxon>
    </lineage>
</organism>
<dbReference type="AlphaFoldDB" id="A0A067QV26"/>
<accession>A0A067QV26</accession>
<gene>
    <name evidence="2" type="ORF">L798_13125</name>
</gene>
<feature type="region of interest" description="Disordered" evidence="1">
    <location>
        <begin position="1"/>
        <end position="35"/>
    </location>
</feature>
<name>A0A067QV26_ZOONE</name>
<reference evidence="2 3" key="1">
    <citation type="journal article" date="2014" name="Nat. Commun.">
        <title>Molecular traces of alternative social organization in a termite genome.</title>
        <authorList>
            <person name="Terrapon N."/>
            <person name="Li C."/>
            <person name="Robertson H.M."/>
            <person name="Ji L."/>
            <person name="Meng X."/>
            <person name="Booth W."/>
            <person name="Chen Z."/>
            <person name="Childers C.P."/>
            <person name="Glastad K.M."/>
            <person name="Gokhale K."/>
            <person name="Gowin J."/>
            <person name="Gronenberg W."/>
            <person name="Hermansen R.A."/>
            <person name="Hu H."/>
            <person name="Hunt B.G."/>
            <person name="Huylmans A.K."/>
            <person name="Khalil S.M."/>
            <person name="Mitchell R.D."/>
            <person name="Munoz-Torres M.C."/>
            <person name="Mustard J.A."/>
            <person name="Pan H."/>
            <person name="Reese J.T."/>
            <person name="Scharf M.E."/>
            <person name="Sun F."/>
            <person name="Vogel H."/>
            <person name="Xiao J."/>
            <person name="Yang W."/>
            <person name="Yang Z."/>
            <person name="Yang Z."/>
            <person name="Zhou J."/>
            <person name="Zhu J."/>
            <person name="Brent C.S."/>
            <person name="Elsik C.G."/>
            <person name="Goodisman M.A."/>
            <person name="Liberles D.A."/>
            <person name="Roe R.M."/>
            <person name="Vargo E.L."/>
            <person name="Vilcinskas A."/>
            <person name="Wang J."/>
            <person name="Bornberg-Bauer E."/>
            <person name="Korb J."/>
            <person name="Zhang G."/>
            <person name="Liebig J."/>
        </authorList>
    </citation>
    <scope>NUCLEOTIDE SEQUENCE [LARGE SCALE GENOMIC DNA]</scope>
    <source>
        <tissue evidence="2">Whole organism</tissue>
    </source>
</reference>
<dbReference type="Proteomes" id="UP000027135">
    <property type="component" value="Unassembled WGS sequence"/>
</dbReference>
<keyword evidence="3" id="KW-1185">Reference proteome</keyword>
<proteinExistence type="predicted"/>
<dbReference type="InParanoid" id="A0A067QV26"/>
<dbReference type="EMBL" id="KK852982">
    <property type="protein sequence ID" value="KDR12899.1"/>
    <property type="molecule type" value="Genomic_DNA"/>
</dbReference>
<sequence length="56" mass="6097">MRSDGERCPVTVGGRGGGALPSGPSPRLETAMDDDEMEGTYSLNWEVRMATRRRAL</sequence>
<evidence type="ECO:0000313" key="2">
    <source>
        <dbReference type="EMBL" id="KDR12899.1"/>
    </source>
</evidence>
<protein>
    <submittedName>
        <fullName evidence="2">Uncharacterized protein</fullName>
    </submittedName>
</protein>
<evidence type="ECO:0000313" key="3">
    <source>
        <dbReference type="Proteomes" id="UP000027135"/>
    </source>
</evidence>
<evidence type="ECO:0000256" key="1">
    <source>
        <dbReference type="SAM" id="MobiDB-lite"/>
    </source>
</evidence>